<keyword evidence="7" id="KW-1185">Reference proteome</keyword>
<dbReference type="Gene3D" id="3.40.50.20">
    <property type="match status" value="1"/>
</dbReference>
<organism evidence="6 7">
    <name type="scientific">Maccoyibacter intestinihominis</name>
    <dbReference type="NCBI Taxonomy" id="3133499"/>
    <lineage>
        <taxon>Bacteria</taxon>
        <taxon>Bacillati</taxon>
        <taxon>Bacillota</taxon>
        <taxon>Clostridia</taxon>
        <taxon>Lachnospirales</taxon>
        <taxon>Lachnospiraceae</taxon>
        <taxon>Maccoyibacter</taxon>
    </lineage>
</organism>
<dbReference type="Pfam" id="PF02786">
    <property type="entry name" value="CPSase_L_D2"/>
    <property type="match status" value="1"/>
</dbReference>
<keyword evidence="1" id="KW-0436">Ligase</keyword>
<evidence type="ECO:0000313" key="7">
    <source>
        <dbReference type="Proteomes" id="UP001454489"/>
    </source>
</evidence>
<dbReference type="Proteomes" id="UP001454489">
    <property type="component" value="Unassembled WGS sequence"/>
</dbReference>
<keyword evidence="3 4" id="KW-0067">ATP-binding</keyword>
<dbReference type="InterPro" id="IPR052032">
    <property type="entry name" value="ATP-dep_AA_Ligase"/>
</dbReference>
<accession>A0ABV1HDY7</accession>
<evidence type="ECO:0000256" key="2">
    <source>
        <dbReference type="ARBA" id="ARBA00022741"/>
    </source>
</evidence>
<dbReference type="InterPro" id="IPR011761">
    <property type="entry name" value="ATP-grasp"/>
</dbReference>
<keyword evidence="2 4" id="KW-0547">Nucleotide-binding</keyword>
<name>A0ABV1HDY7_9FIRM</name>
<reference evidence="6 7" key="1">
    <citation type="submission" date="2024-03" db="EMBL/GenBank/DDBJ databases">
        <title>Human intestinal bacterial collection.</title>
        <authorList>
            <person name="Pauvert C."/>
            <person name="Hitch T.C.A."/>
            <person name="Clavel T."/>
        </authorList>
    </citation>
    <scope>NUCLEOTIDE SEQUENCE [LARGE SCALE GENOMIC DNA]</scope>
    <source>
        <strain evidence="6 7">CLA-AA-H185</strain>
    </source>
</reference>
<feature type="domain" description="ATP-grasp" evidence="5">
    <location>
        <begin position="107"/>
        <end position="304"/>
    </location>
</feature>
<dbReference type="PANTHER" id="PTHR43585">
    <property type="entry name" value="FUMIPYRROLE BIOSYNTHESIS PROTEIN C"/>
    <property type="match status" value="1"/>
</dbReference>
<protein>
    <submittedName>
        <fullName evidence="6">ATP-grasp domain-containing protein</fullName>
    </submittedName>
</protein>
<dbReference type="SUPFAM" id="SSF52440">
    <property type="entry name" value="PreATP-grasp domain"/>
    <property type="match status" value="1"/>
</dbReference>
<evidence type="ECO:0000256" key="3">
    <source>
        <dbReference type="ARBA" id="ARBA00022840"/>
    </source>
</evidence>
<evidence type="ECO:0000256" key="4">
    <source>
        <dbReference type="PROSITE-ProRule" id="PRU00409"/>
    </source>
</evidence>
<dbReference type="InterPro" id="IPR016185">
    <property type="entry name" value="PreATP-grasp_dom_sf"/>
</dbReference>
<dbReference type="RefSeq" id="WP_353530919.1">
    <property type="nucleotide sequence ID" value="NZ_JBBMEX010000008.1"/>
</dbReference>
<evidence type="ECO:0000256" key="1">
    <source>
        <dbReference type="ARBA" id="ARBA00022598"/>
    </source>
</evidence>
<dbReference type="InterPro" id="IPR005479">
    <property type="entry name" value="CPAse_ATP-bd"/>
</dbReference>
<gene>
    <name evidence="6" type="ORF">WMO43_08595</name>
</gene>
<dbReference type="InterPro" id="IPR013815">
    <property type="entry name" value="ATP_grasp_subdomain_1"/>
</dbReference>
<sequence>MKKILLLGGANTQIPSILTAKKMGYYTITCDYLPDNPGHKFADEYHNVSTTDKEAVLALAKELQIDGILAYATDVAAATAAYVSEAMGFPTSPYKSVDILTNKDKFRAFLEENGFCTPRARGYSSVEEAKKDLENFKFPVMVKPVDSAGSKGVARMDDAGQLEELVENALQYSRCKRFIIEEYVEKYRYQIAGDGFSVDGKLVFRCFANEHFSNKAASPYVPIGESFPYDMPKEVHEKVHAEIQRLLTLLDMKTQAYNFDIRIDKDYNVYLMEVGPRNGGNMIAQVIEKATGIPFVEYMLKAAMGEDCSELKMVEPEGFWSCYILHTLKEGNFKRIQYTDEIKKNIVEEHIHVKEGEKLIPFTGSNGTVGVLILRYDSMEEMLHKMDNMYDYITVEVE</sequence>
<evidence type="ECO:0000259" key="5">
    <source>
        <dbReference type="PROSITE" id="PS50975"/>
    </source>
</evidence>
<evidence type="ECO:0000313" key="6">
    <source>
        <dbReference type="EMBL" id="MEQ2557925.1"/>
    </source>
</evidence>
<dbReference type="SUPFAM" id="SSF56059">
    <property type="entry name" value="Glutathione synthetase ATP-binding domain-like"/>
    <property type="match status" value="1"/>
</dbReference>
<dbReference type="Gene3D" id="3.30.470.20">
    <property type="entry name" value="ATP-grasp fold, B domain"/>
    <property type="match status" value="1"/>
</dbReference>
<dbReference type="EMBL" id="JBBMEX010000008">
    <property type="protein sequence ID" value="MEQ2557925.1"/>
    <property type="molecule type" value="Genomic_DNA"/>
</dbReference>
<comment type="caution">
    <text evidence="6">The sequence shown here is derived from an EMBL/GenBank/DDBJ whole genome shotgun (WGS) entry which is preliminary data.</text>
</comment>
<proteinExistence type="predicted"/>
<dbReference type="Gene3D" id="3.30.1490.20">
    <property type="entry name" value="ATP-grasp fold, A domain"/>
    <property type="match status" value="1"/>
</dbReference>
<dbReference type="PANTHER" id="PTHR43585:SF2">
    <property type="entry name" value="ATP-GRASP ENZYME FSQD"/>
    <property type="match status" value="1"/>
</dbReference>
<dbReference type="PROSITE" id="PS50975">
    <property type="entry name" value="ATP_GRASP"/>
    <property type="match status" value="1"/>
</dbReference>